<gene>
    <name evidence="7" type="ORF">HCU73_08625</name>
</gene>
<organism evidence="7 8">
    <name type="scientific">Roseicyclus persicicus</name>
    <dbReference type="NCBI Taxonomy" id="2650661"/>
    <lineage>
        <taxon>Bacteria</taxon>
        <taxon>Pseudomonadati</taxon>
        <taxon>Pseudomonadota</taxon>
        <taxon>Alphaproteobacteria</taxon>
        <taxon>Rhodobacterales</taxon>
        <taxon>Roseobacteraceae</taxon>
        <taxon>Roseicyclus</taxon>
    </lineage>
</organism>
<dbReference type="InterPro" id="IPR036388">
    <property type="entry name" value="WH-like_DNA-bd_sf"/>
</dbReference>
<dbReference type="PANTHER" id="PTHR46577:SF1">
    <property type="entry name" value="HTH-TYPE TRANSCRIPTIONAL REGULATORY PROTEIN GABR"/>
    <property type="match status" value="1"/>
</dbReference>
<dbReference type="EMBL" id="JAAZQQ010000002">
    <property type="protein sequence ID" value="NKX44651.1"/>
    <property type="molecule type" value="Genomic_DNA"/>
</dbReference>
<comment type="caution">
    <text evidence="7">The sequence shown here is derived from an EMBL/GenBank/DDBJ whole genome shotgun (WGS) entry which is preliminary data.</text>
</comment>
<dbReference type="AlphaFoldDB" id="A0A7X6H0I6"/>
<evidence type="ECO:0000313" key="7">
    <source>
        <dbReference type="EMBL" id="NKX44651.1"/>
    </source>
</evidence>
<dbReference type="Gene3D" id="1.10.10.10">
    <property type="entry name" value="Winged helix-like DNA-binding domain superfamily/Winged helix DNA-binding domain"/>
    <property type="match status" value="1"/>
</dbReference>
<name>A0A7X6H0I6_9RHOB</name>
<dbReference type="PROSITE" id="PS50949">
    <property type="entry name" value="HTH_GNTR"/>
    <property type="match status" value="1"/>
</dbReference>
<keyword evidence="5" id="KW-0804">Transcription</keyword>
<dbReference type="InterPro" id="IPR000524">
    <property type="entry name" value="Tscrpt_reg_HTH_GntR"/>
</dbReference>
<evidence type="ECO:0000256" key="2">
    <source>
        <dbReference type="ARBA" id="ARBA00022898"/>
    </source>
</evidence>
<evidence type="ECO:0000313" key="8">
    <source>
        <dbReference type="Proteomes" id="UP000526408"/>
    </source>
</evidence>
<dbReference type="CDD" id="cd07377">
    <property type="entry name" value="WHTH_GntR"/>
    <property type="match status" value="1"/>
</dbReference>
<dbReference type="InterPro" id="IPR051446">
    <property type="entry name" value="HTH_trans_reg/aminotransferase"/>
</dbReference>
<dbReference type="InterPro" id="IPR004839">
    <property type="entry name" value="Aminotransferase_I/II_large"/>
</dbReference>
<dbReference type="SUPFAM" id="SSF46785">
    <property type="entry name" value="Winged helix' DNA-binding domain"/>
    <property type="match status" value="1"/>
</dbReference>
<keyword evidence="2" id="KW-0663">Pyridoxal phosphate</keyword>
<dbReference type="InterPro" id="IPR015421">
    <property type="entry name" value="PyrdxlP-dep_Trfase_major"/>
</dbReference>
<keyword evidence="7" id="KW-0808">Transferase</keyword>
<evidence type="ECO:0000256" key="5">
    <source>
        <dbReference type="ARBA" id="ARBA00023163"/>
    </source>
</evidence>
<dbReference type="CDD" id="cd00609">
    <property type="entry name" value="AAT_like"/>
    <property type="match status" value="1"/>
</dbReference>
<proteinExistence type="inferred from homology"/>
<dbReference type="Proteomes" id="UP000526408">
    <property type="component" value="Unassembled WGS sequence"/>
</dbReference>
<dbReference type="Pfam" id="PF00155">
    <property type="entry name" value="Aminotran_1_2"/>
    <property type="match status" value="1"/>
</dbReference>
<dbReference type="Pfam" id="PF00392">
    <property type="entry name" value="GntR"/>
    <property type="match status" value="1"/>
</dbReference>
<keyword evidence="7" id="KW-0032">Aminotransferase</keyword>
<sequence>MEPDVFASLVALDPAGPDTLVAQLYRGIRQAVLDGRLAAGEALPSSRAAAGLLGVGRNTVNAAYDLLLAEGVIEVRPGARPRVAAMTRPAAPADNGPPRLSQRAAKAAVVLRRGLAEGPLAPGSPDPRLFPADAWGRVLRRAARHRQDGAEGYAHFEGLPELRQVLADQLHRHRGLVCAPEDIIVTPGTQASLVLAAAAFADPGEVALVESPGYIGARAAFEAAGLTCRALPVDGTGADPDRADLSDARLIYVTPTTQYPTGVRLPMQRRLGLLSAAQAAGAVIVEDDYDAEFLWEGRGIAALAALPGAGHVVYLGSAAKSLLPGLRLGWLVAPPGSAPALRAIQARLGLAANVHAQAALAEFMASGGYRAHLAAISAAYRDRLALVTGALSDRLGARARLSAPAGGLQIAIDLPELAEDQTLRSRLNAEGFAVGALSDYCLDAPLTGLVVGFGTATEREARRFAEALDRHLGPVEVA</sequence>
<dbReference type="PANTHER" id="PTHR46577">
    <property type="entry name" value="HTH-TYPE TRANSCRIPTIONAL REGULATORY PROTEIN GABR"/>
    <property type="match status" value="1"/>
</dbReference>
<feature type="domain" description="HTH gntR-type" evidence="6">
    <location>
        <begin position="18"/>
        <end position="86"/>
    </location>
</feature>
<comment type="similarity">
    <text evidence="1">In the C-terminal section; belongs to the class-I pyridoxal-phosphate-dependent aminotransferase family.</text>
</comment>
<reference evidence="7 8" key="1">
    <citation type="submission" date="2020-04" db="EMBL/GenBank/DDBJ databases">
        <authorList>
            <person name="Yoon J."/>
        </authorList>
    </citation>
    <scope>NUCLEOTIDE SEQUENCE [LARGE SCALE GENOMIC DNA]</scope>
    <source>
        <strain evidence="7 8">KMU-115</strain>
    </source>
</reference>
<dbReference type="SUPFAM" id="SSF53383">
    <property type="entry name" value="PLP-dependent transferases"/>
    <property type="match status" value="1"/>
</dbReference>
<dbReference type="Gene3D" id="3.40.640.10">
    <property type="entry name" value="Type I PLP-dependent aspartate aminotransferase-like (Major domain)"/>
    <property type="match status" value="1"/>
</dbReference>
<keyword evidence="8" id="KW-1185">Reference proteome</keyword>
<protein>
    <submittedName>
        <fullName evidence="7">PLP-dependent aminotransferase family protein</fullName>
    </submittedName>
</protein>
<dbReference type="InterPro" id="IPR036390">
    <property type="entry name" value="WH_DNA-bd_sf"/>
</dbReference>
<dbReference type="InterPro" id="IPR015424">
    <property type="entry name" value="PyrdxlP-dep_Trfase"/>
</dbReference>
<evidence type="ECO:0000256" key="1">
    <source>
        <dbReference type="ARBA" id="ARBA00005384"/>
    </source>
</evidence>
<evidence type="ECO:0000256" key="3">
    <source>
        <dbReference type="ARBA" id="ARBA00023015"/>
    </source>
</evidence>
<dbReference type="GO" id="GO:0008483">
    <property type="term" value="F:transaminase activity"/>
    <property type="evidence" value="ECO:0007669"/>
    <property type="project" value="UniProtKB-KW"/>
</dbReference>
<keyword evidence="4" id="KW-0238">DNA-binding</keyword>
<accession>A0A7X6H0I6</accession>
<evidence type="ECO:0000256" key="4">
    <source>
        <dbReference type="ARBA" id="ARBA00023125"/>
    </source>
</evidence>
<dbReference type="GO" id="GO:0003700">
    <property type="term" value="F:DNA-binding transcription factor activity"/>
    <property type="evidence" value="ECO:0007669"/>
    <property type="project" value="InterPro"/>
</dbReference>
<dbReference type="GO" id="GO:0030170">
    <property type="term" value="F:pyridoxal phosphate binding"/>
    <property type="evidence" value="ECO:0007669"/>
    <property type="project" value="InterPro"/>
</dbReference>
<dbReference type="GO" id="GO:0003677">
    <property type="term" value="F:DNA binding"/>
    <property type="evidence" value="ECO:0007669"/>
    <property type="project" value="UniProtKB-KW"/>
</dbReference>
<dbReference type="SMART" id="SM00345">
    <property type="entry name" value="HTH_GNTR"/>
    <property type="match status" value="1"/>
</dbReference>
<keyword evidence="3" id="KW-0805">Transcription regulation</keyword>
<evidence type="ECO:0000259" key="6">
    <source>
        <dbReference type="PROSITE" id="PS50949"/>
    </source>
</evidence>